<dbReference type="Gene3D" id="1.50.10.10">
    <property type="match status" value="1"/>
</dbReference>
<dbReference type="OMA" id="PFYFGTY"/>
<accession>E1ZDI4</accession>
<dbReference type="OrthoDB" id="1923667at2759"/>
<reference evidence="2 3" key="1">
    <citation type="journal article" date="2010" name="Plant Cell">
        <title>The Chlorella variabilis NC64A genome reveals adaptation to photosymbiosis, coevolution with viruses, and cryptic sex.</title>
        <authorList>
            <person name="Blanc G."/>
            <person name="Duncan G."/>
            <person name="Agarkova I."/>
            <person name="Borodovsky M."/>
            <person name="Gurnon J."/>
            <person name="Kuo A."/>
            <person name="Lindquist E."/>
            <person name="Lucas S."/>
            <person name="Pangilinan J."/>
            <person name="Polle J."/>
            <person name="Salamov A."/>
            <person name="Terry A."/>
            <person name="Yamada T."/>
            <person name="Dunigan D.D."/>
            <person name="Grigoriev I.V."/>
            <person name="Claverie J.M."/>
            <person name="Van Etten J.L."/>
        </authorList>
    </citation>
    <scope>NUCLEOTIDE SEQUENCE [LARGE SCALE GENOMIC DNA]</scope>
    <source>
        <strain evidence="2 3">NC64A</strain>
    </source>
</reference>
<dbReference type="KEGG" id="cvr:CHLNCDRAFT_145019"/>
<dbReference type="Proteomes" id="UP000008141">
    <property type="component" value="Unassembled WGS sequence"/>
</dbReference>
<dbReference type="eggNOG" id="KOG2244">
    <property type="taxonomic scope" value="Eukaryota"/>
</dbReference>
<dbReference type="Gene3D" id="3.40.30.10">
    <property type="entry name" value="Glutaredoxin"/>
    <property type="match status" value="1"/>
</dbReference>
<keyword evidence="3" id="KW-1185">Reference proteome</keyword>
<dbReference type="AlphaFoldDB" id="E1ZDI4"/>
<dbReference type="InParanoid" id="E1ZDI4"/>
<evidence type="ECO:0000259" key="1">
    <source>
        <dbReference type="Pfam" id="PF03190"/>
    </source>
</evidence>
<name>E1ZDI4_CHLVA</name>
<protein>
    <recommendedName>
        <fullName evidence="1">Spermatogenesis-associated protein 20-like TRX domain-containing protein</fullName>
    </recommendedName>
</protein>
<dbReference type="PANTHER" id="PTHR42899">
    <property type="entry name" value="SPERMATOGENESIS-ASSOCIATED PROTEIN 20"/>
    <property type="match status" value="1"/>
</dbReference>
<dbReference type="InterPro" id="IPR008928">
    <property type="entry name" value="6-hairpin_glycosidase_sf"/>
</dbReference>
<dbReference type="PIRSF" id="PIRSF006402">
    <property type="entry name" value="UCP006402_thioredoxin"/>
    <property type="match status" value="1"/>
</dbReference>
<dbReference type="GeneID" id="17355738"/>
<dbReference type="InterPro" id="IPR012341">
    <property type="entry name" value="6hp_glycosidase-like_sf"/>
</dbReference>
<proteinExistence type="predicted"/>
<evidence type="ECO:0000313" key="2">
    <source>
        <dbReference type="EMBL" id="EFN56229.1"/>
    </source>
</evidence>
<dbReference type="SUPFAM" id="SSF52833">
    <property type="entry name" value="Thioredoxin-like"/>
    <property type="match status" value="1"/>
</dbReference>
<dbReference type="RefSeq" id="XP_005848331.1">
    <property type="nucleotide sequence ID" value="XM_005848269.1"/>
</dbReference>
<gene>
    <name evidence="2" type="ORF">CHLNCDRAFT_145019</name>
</gene>
<dbReference type="EMBL" id="GL433842">
    <property type="protein sequence ID" value="EFN56229.1"/>
    <property type="molecule type" value="Genomic_DNA"/>
</dbReference>
<dbReference type="FunCoup" id="E1ZDI4">
    <property type="interactions" value="1253"/>
</dbReference>
<dbReference type="STRING" id="554065.E1ZDI4"/>
<evidence type="ECO:0000313" key="3">
    <source>
        <dbReference type="Proteomes" id="UP000008141"/>
    </source>
</evidence>
<organism evidence="3">
    <name type="scientific">Chlorella variabilis</name>
    <name type="common">Green alga</name>
    <dbReference type="NCBI Taxonomy" id="554065"/>
    <lineage>
        <taxon>Eukaryota</taxon>
        <taxon>Viridiplantae</taxon>
        <taxon>Chlorophyta</taxon>
        <taxon>core chlorophytes</taxon>
        <taxon>Trebouxiophyceae</taxon>
        <taxon>Chlorellales</taxon>
        <taxon>Chlorellaceae</taxon>
        <taxon>Chlorella clade</taxon>
        <taxon>Chlorella</taxon>
    </lineage>
</organism>
<dbReference type="Pfam" id="PF03190">
    <property type="entry name" value="Thioredox_DsbH"/>
    <property type="match status" value="1"/>
</dbReference>
<dbReference type="InterPro" id="IPR024705">
    <property type="entry name" value="Ssp411"/>
</dbReference>
<feature type="domain" description="Spermatogenesis-associated protein 20-like TRX" evidence="1">
    <location>
        <begin position="17"/>
        <end position="104"/>
    </location>
</feature>
<dbReference type="InterPro" id="IPR036249">
    <property type="entry name" value="Thioredoxin-like_sf"/>
</dbReference>
<dbReference type="GO" id="GO:0005975">
    <property type="term" value="P:carbohydrate metabolic process"/>
    <property type="evidence" value="ECO:0007669"/>
    <property type="project" value="InterPro"/>
</dbReference>
<dbReference type="SUPFAM" id="SSF48208">
    <property type="entry name" value="Six-hairpin glycosidases"/>
    <property type="match status" value="1"/>
</dbReference>
<dbReference type="PANTHER" id="PTHR42899:SF1">
    <property type="entry name" value="SPERMATOGENESIS-ASSOCIATED PROTEIN 20"/>
    <property type="match status" value="1"/>
</dbReference>
<dbReference type="GO" id="GO:0009507">
    <property type="term" value="C:chloroplast"/>
    <property type="evidence" value="ECO:0007669"/>
    <property type="project" value="TreeGrafter"/>
</dbReference>
<sequence>MASSGGGGGGAAAHAHTNRLSKEESPYLLQHAHNPVDWYPWGEEAFERARKEDKPIFLSVGYSTCHWCHVMERESFESEETAALMNQLFVNVKVDREERPDVDKGKGFYRLLHMATFSLRQMAAGGMWDHVGGGFHRYSVDEYWHVPHFEKMLYDNPQLAATYLAAFQITRDAQYAGVARGIFDYLLRGMTHPGGGLFAAEDADSLDPASGDKKEGWFYVWSWEELQQLLGPEDAPAFCAHYYAKQGGNCDLSPRSDPHGEFVGLNCLIQRQSLAQTAAAAARGEADTAAALAACREKLFRARERRPRPHRDDKARARGRGGAWPRILSNPWQHRLLIVAAWNGMAISAYALASRILPHEQPPAARCFPVEGRPPGDYLQAALQAAAFVRQHLWDGETGRLRRCFTTGPSAVEGFADDYAWMVAGLLDLHSTTGDWALQLQGTMDEVLWDEAGGAYFSGVAGDASILLRMKEDYDGAEPAASSIALANLWRLAGLCGTEESARWRERAAKCAAAFAERLGEAPVALPQMAASLHLLTLGHPRQVIIAGAQGAPDTQALLDAAFYSFTPDMVVIQLDPGSSQVMDFWRQRNPEAVAVVEVMGMQAGDPATAFIYQAPTRDPEKVKQVLAEPRISAAKPAAQFQLPGTKR</sequence>
<dbReference type="InterPro" id="IPR004879">
    <property type="entry name" value="Ssp411-like_TRX"/>
</dbReference>